<dbReference type="GO" id="GO:0032259">
    <property type="term" value="P:methylation"/>
    <property type="evidence" value="ECO:0007669"/>
    <property type="project" value="UniProtKB-KW"/>
</dbReference>
<sequence>MIYSEFAQFYDDLFDETLYDRWLAYTTSRISQPKTAKSDVKILDLACGTGRLAVKLAKLGYSVDGVDLSADMLTLADQRAQAEQVDITFIQADMRELADLGQYDVITCYDDSLNYLIDQKDFQQTLNSVNGHLNPGGQLLFDVITPYQTIDVYPGYMYNYRNEDSAFMWTSYEADFAPASVEHDLSFFQYNPEKDAYDAYSELHQERAYDRATIEKMLLAAAFSAPLVTTDFGEQPFVEHTKRWFVESVKE</sequence>
<accession>A0A0R1P1B0</accession>
<keyword evidence="3" id="KW-0949">S-adenosyl-L-methionine</keyword>
<dbReference type="InterPro" id="IPR041698">
    <property type="entry name" value="Methyltransf_25"/>
</dbReference>
<dbReference type="PATRIC" id="fig|1423766.4.peg.240"/>
<name>A0A0R1P1B0_9LACO</name>
<keyword evidence="6" id="KW-1185">Reference proteome</keyword>
<dbReference type="AlphaFoldDB" id="A0A0R1P1B0"/>
<dbReference type="Gene3D" id="3.40.50.150">
    <property type="entry name" value="Vaccinia Virus protein VP39"/>
    <property type="match status" value="1"/>
</dbReference>
<gene>
    <name evidence="5" type="ORF">FC98_GL000242</name>
</gene>
<dbReference type="Gene3D" id="2.20.25.110">
    <property type="entry name" value="S-adenosyl-L-methionine-dependent methyltransferases"/>
    <property type="match status" value="1"/>
</dbReference>
<feature type="domain" description="Methyltransferase" evidence="4">
    <location>
        <begin position="42"/>
        <end position="137"/>
    </location>
</feature>
<dbReference type="PANTHER" id="PTHR43464:SF19">
    <property type="entry name" value="UBIQUINONE BIOSYNTHESIS O-METHYLTRANSFERASE, MITOCHONDRIAL"/>
    <property type="match status" value="1"/>
</dbReference>
<dbReference type="SUPFAM" id="SSF53335">
    <property type="entry name" value="S-adenosyl-L-methionine-dependent methyltransferases"/>
    <property type="match status" value="1"/>
</dbReference>
<evidence type="ECO:0000256" key="2">
    <source>
        <dbReference type="ARBA" id="ARBA00022679"/>
    </source>
</evidence>
<dbReference type="EMBL" id="AZEB01000001">
    <property type="protein sequence ID" value="KRL23514.1"/>
    <property type="molecule type" value="Genomic_DNA"/>
</dbReference>
<keyword evidence="1 5" id="KW-0489">Methyltransferase</keyword>
<evidence type="ECO:0000313" key="5">
    <source>
        <dbReference type="EMBL" id="KRL23514.1"/>
    </source>
</evidence>
<dbReference type="Proteomes" id="UP000051439">
    <property type="component" value="Unassembled WGS sequence"/>
</dbReference>
<keyword evidence="2 5" id="KW-0808">Transferase</keyword>
<dbReference type="PANTHER" id="PTHR43464">
    <property type="entry name" value="METHYLTRANSFERASE"/>
    <property type="match status" value="1"/>
</dbReference>
<evidence type="ECO:0000313" key="6">
    <source>
        <dbReference type="Proteomes" id="UP000051439"/>
    </source>
</evidence>
<evidence type="ECO:0000256" key="3">
    <source>
        <dbReference type="ARBA" id="ARBA00022691"/>
    </source>
</evidence>
<protein>
    <submittedName>
        <fullName evidence="5">Methyltransferase domain protein</fullName>
    </submittedName>
</protein>
<dbReference type="RefSeq" id="WP_008856892.1">
    <property type="nucleotide sequence ID" value="NZ_AZEB01000001.1"/>
</dbReference>
<organism evidence="5 6">
    <name type="scientific">Lentilactobacillus kisonensis DSM 19906 = JCM 15041</name>
    <dbReference type="NCBI Taxonomy" id="1423766"/>
    <lineage>
        <taxon>Bacteria</taxon>
        <taxon>Bacillati</taxon>
        <taxon>Bacillota</taxon>
        <taxon>Bacilli</taxon>
        <taxon>Lactobacillales</taxon>
        <taxon>Lactobacillaceae</taxon>
        <taxon>Lentilactobacillus</taxon>
    </lineage>
</organism>
<dbReference type="CDD" id="cd02440">
    <property type="entry name" value="AdoMet_MTases"/>
    <property type="match status" value="1"/>
</dbReference>
<proteinExistence type="predicted"/>
<evidence type="ECO:0000256" key="1">
    <source>
        <dbReference type="ARBA" id="ARBA00022603"/>
    </source>
</evidence>
<dbReference type="GO" id="GO:0008168">
    <property type="term" value="F:methyltransferase activity"/>
    <property type="evidence" value="ECO:0007669"/>
    <property type="project" value="UniProtKB-KW"/>
</dbReference>
<evidence type="ECO:0000259" key="4">
    <source>
        <dbReference type="Pfam" id="PF13649"/>
    </source>
</evidence>
<dbReference type="Pfam" id="PF13649">
    <property type="entry name" value="Methyltransf_25"/>
    <property type="match status" value="1"/>
</dbReference>
<reference evidence="5 6" key="1">
    <citation type="journal article" date="2015" name="Genome Announc.">
        <title>Expanding the biotechnology potential of lactobacilli through comparative genomics of 213 strains and associated genera.</title>
        <authorList>
            <person name="Sun Z."/>
            <person name="Harris H.M."/>
            <person name="McCann A."/>
            <person name="Guo C."/>
            <person name="Argimon S."/>
            <person name="Zhang W."/>
            <person name="Yang X."/>
            <person name="Jeffery I.B."/>
            <person name="Cooney J.C."/>
            <person name="Kagawa T.F."/>
            <person name="Liu W."/>
            <person name="Song Y."/>
            <person name="Salvetti E."/>
            <person name="Wrobel A."/>
            <person name="Rasinkangas P."/>
            <person name="Parkhill J."/>
            <person name="Rea M.C."/>
            <person name="O'Sullivan O."/>
            <person name="Ritari J."/>
            <person name="Douillard F.P."/>
            <person name="Paul Ross R."/>
            <person name="Yang R."/>
            <person name="Briner A.E."/>
            <person name="Felis G.E."/>
            <person name="de Vos W.M."/>
            <person name="Barrangou R."/>
            <person name="Klaenhammer T.R."/>
            <person name="Caufield P.W."/>
            <person name="Cui Y."/>
            <person name="Zhang H."/>
            <person name="O'Toole P.W."/>
        </authorList>
    </citation>
    <scope>NUCLEOTIDE SEQUENCE [LARGE SCALE GENOMIC DNA]</scope>
    <source>
        <strain evidence="5 6">DSM 19906</strain>
    </source>
</reference>
<dbReference type="InterPro" id="IPR029063">
    <property type="entry name" value="SAM-dependent_MTases_sf"/>
</dbReference>
<comment type="caution">
    <text evidence="5">The sequence shown here is derived from an EMBL/GenBank/DDBJ whole genome shotgun (WGS) entry which is preliminary data.</text>
</comment>